<reference evidence="4 5" key="1">
    <citation type="journal article" date="2010" name="Nat. Biotechnol.">
        <title>Genome sequence of the model mushroom Schizophyllum commune.</title>
        <authorList>
            <person name="Ohm R.A."/>
            <person name="de Jong J.F."/>
            <person name="Lugones L.G."/>
            <person name="Aerts A."/>
            <person name="Kothe E."/>
            <person name="Stajich J.E."/>
            <person name="de Vries R.P."/>
            <person name="Record E."/>
            <person name="Levasseur A."/>
            <person name="Baker S.E."/>
            <person name="Bartholomew K.A."/>
            <person name="Coutinho P.M."/>
            <person name="Erdmann S."/>
            <person name="Fowler T.J."/>
            <person name="Gathman A.C."/>
            <person name="Lombard V."/>
            <person name="Henrissat B."/>
            <person name="Knabe N."/>
            <person name="Kuees U."/>
            <person name="Lilly W.W."/>
            <person name="Lindquist E."/>
            <person name="Lucas S."/>
            <person name="Magnuson J.K."/>
            <person name="Piumi F."/>
            <person name="Raudaskoski M."/>
            <person name="Salamov A."/>
            <person name="Schmutz J."/>
            <person name="Schwarze F.W.M.R."/>
            <person name="vanKuyk P.A."/>
            <person name="Horton J.S."/>
            <person name="Grigoriev I.V."/>
            <person name="Woesten H.A.B."/>
        </authorList>
    </citation>
    <scope>NUCLEOTIDE SEQUENCE [LARGE SCALE GENOMIC DNA]</scope>
    <source>
        <strain evidence="5">H4-8 / FGSC 9210</strain>
    </source>
</reference>
<dbReference type="PANTHER" id="PTHR12919">
    <property type="entry name" value="30S RIBOSOMAL PROTEIN S16"/>
    <property type="match status" value="1"/>
</dbReference>
<dbReference type="InterPro" id="IPR000307">
    <property type="entry name" value="Ribosomal_bS16"/>
</dbReference>
<dbReference type="OrthoDB" id="407221at2759"/>
<sequence>MTMKIRLAMHGHRNHRIFHLVAINSDKRRNARPTELLGIYDPHLNDQGRKTVEWAVDRIRYWLSVGAQPTKSAVKLLETGNIIPPNSRWHP</sequence>
<dbReference type="VEuPathDB" id="FungiDB:SCHCODRAFT_034614"/>
<evidence type="ECO:0000256" key="2">
    <source>
        <dbReference type="ARBA" id="ARBA00022980"/>
    </source>
</evidence>
<gene>
    <name evidence="4" type="ORF">SCHCODRAFT_34614</name>
</gene>
<dbReference type="NCBIfam" id="TIGR00002">
    <property type="entry name" value="S16"/>
    <property type="match status" value="1"/>
</dbReference>
<evidence type="ECO:0008006" key="6">
    <source>
        <dbReference type="Google" id="ProtNLM"/>
    </source>
</evidence>
<proteinExistence type="inferred from homology"/>
<dbReference type="RefSeq" id="XP_003038547.1">
    <property type="nucleotide sequence ID" value="XM_003038501.1"/>
</dbReference>
<evidence type="ECO:0000256" key="3">
    <source>
        <dbReference type="ARBA" id="ARBA00023274"/>
    </source>
</evidence>
<dbReference type="HOGENOM" id="CLU_100590_2_1_1"/>
<keyword evidence="3" id="KW-0687">Ribonucleoprotein</keyword>
<evidence type="ECO:0000313" key="4">
    <source>
        <dbReference type="EMBL" id="EFJ03645.1"/>
    </source>
</evidence>
<accession>D8PP77</accession>
<evidence type="ECO:0000313" key="5">
    <source>
        <dbReference type="Proteomes" id="UP000007431"/>
    </source>
</evidence>
<dbReference type="Gene3D" id="3.30.1320.10">
    <property type="match status" value="1"/>
</dbReference>
<keyword evidence="5" id="KW-1185">Reference proteome</keyword>
<comment type="similarity">
    <text evidence="1">Belongs to the bacterial ribosomal protein bS16 family.</text>
</comment>
<dbReference type="PANTHER" id="PTHR12919:SF20">
    <property type="entry name" value="SMALL RIBOSOMAL SUBUNIT PROTEIN BS16M"/>
    <property type="match status" value="1"/>
</dbReference>
<dbReference type="FunCoup" id="D8PP77">
    <property type="interactions" value="280"/>
</dbReference>
<protein>
    <recommendedName>
        <fullName evidence="6">Ribosomal protein S16</fullName>
    </recommendedName>
</protein>
<name>D8PP77_SCHCM</name>
<dbReference type="GeneID" id="9584841"/>
<dbReference type="AlphaFoldDB" id="D8PP77"/>
<organism evidence="5">
    <name type="scientific">Schizophyllum commune (strain H4-8 / FGSC 9210)</name>
    <name type="common">Split gill fungus</name>
    <dbReference type="NCBI Taxonomy" id="578458"/>
    <lineage>
        <taxon>Eukaryota</taxon>
        <taxon>Fungi</taxon>
        <taxon>Dikarya</taxon>
        <taxon>Basidiomycota</taxon>
        <taxon>Agaricomycotina</taxon>
        <taxon>Agaricomycetes</taxon>
        <taxon>Agaricomycetidae</taxon>
        <taxon>Agaricales</taxon>
        <taxon>Schizophyllaceae</taxon>
        <taxon>Schizophyllum</taxon>
    </lineage>
</organism>
<evidence type="ECO:0000256" key="1">
    <source>
        <dbReference type="ARBA" id="ARBA00006668"/>
    </source>
</evidence>
<dbReference type="GO" id="GO:0005763">
    <property type="term" value="C:mitochondrial small ribosomal subunit"/>
    <property type="evidence" value="ECO:0007669"/>
    <property type="project" value="TreeGrafter"/>
</dbReference>
<dbReference type="STRING" id="578458.D8PP77"/>
<dbReference type="InterPro" id="IPR023803">
    <property type="entry name" value="Ribosomal_bS16_dom_sf"/>
</dbReference>
<dbReference type="GO" id="GO:0003735">
    <property type="term" value="F:structural constituent of ribosome"/>
    <property type="evidence" value="ECO:0007669"/>
    <property type="project" value="InterPro"/>
</dbReference>
<dbReference type="OMA" id="GFYNPIA"/>
<dbReference type="Pfam" id="PF00886">
    <property type="entry name" value="Ribosomal_S16"/>
    <property type="match status" value="1"/>
</dbReference>
<keyword evidence="2" id="KW-0689">Ribosomal protein</keyword>
<dbReference type="Proteomes" id="UP000007431">
    <property type="component" value="Unassembled WGS sequence"/>
</dbReference>
<dbReference type="eggNOG" id="KOG3419">
    <property type="taxonomic scope" value="Eukaryota"/>
</dbReference>
<dbReference type="HAMAP" id="MF_00385">
    <property type="entry name" value="Ribosomal_bS16"/>
    <property type="match status" value="1"/>
</dbReference>
<feature type="non-terminal residue" evidence="4">
    <location>
        <position position="91"/>
    </location>
</feature>
<dbReference type="KEGG" id="scm:SCHCO_034614"/>
<dbReference type="GO" id="GO:0032543">
    <property type="term" value="P:mitochondrial translation"/>
    <property type="evidence" value="ECO:0007669"/>
    <property type="project" value="TreeGrafter"/>
</dbReference>
<dbReference type="SUPFAM" id="SSF54565">
    <property type="entry name" value="Ribosomal protein S16"/>
    <property type="match status" value="1"/>
</dbReference>
<dbReference type="EMBL" id="GL377302">
    <property type="protein sequence ID" value="EFJ03645.1"/>
    <property type="molecule type" value="Genomic_DNA"/>
</dbReference>
<dbReference type="InParanoid" id="D8PP77"/>